<keyword evidence="1" id="KW-1185">Reference proteome</keyword>
<sequence>GQLQLLLRHVTREQFIECCGLVVSQIAVSGSGCYLAIDVGFGILWRVFCHHDELVWLEFDAIWRIIDEE</sequence>
<protein>
    <submittedName>
        <fullName evidence="2">Uncharacterized protein</fullName>
    </submittedName>
</protein>
<name>A0A915L348_ROMCU</name>
<dbReference type="Proteomes" id="UP000887565">
    <property type="component" value="Unplaced"/>
</dbReference>
<dbReference type="AlphaFoldDB" id="A0A915L348"/>
<dbReference type="WBParaSite" id="nRc.2.0.1.t45493-RA">
    <property type="protein sequence ID" value="nRc.2.0.1.t45493-RA"/>
    <property type="gene ID" value="nRc.2.0.1.g45493"/>
</dbReference>
<evidence type="ECO:0000313" key="1">
    <source>
        <dbReference type="Proteomes" id="UP000887565"/>
    </source>
</evidence>
<organism evidence="1 2">
    <name type="scientific">Romanomermis culicivorax</name>
    <name type="common">Nematode worm</name>
    <dbReference type="NCBI Taxonomy" id="13658"/>
    <lineage>
        <taxon>Eukaryota</taxon>
        <taxon>Metazoa</taxon>
        <taxon>Ecdysozoa</taxon>
        <taxon>Nematoda</taxon>
        <taxon>Enoplea</taxon>
        <taxon>Dorylaimia</taxon>
        <taxon>Mermithida</taxon>
        <taxon>Mermithoidea</taxon>
        <taxon>Mermithidae</taxon>
        <taxon>Romanomermis</taxon>
    </lineage>
</organism>
<evidence type="ECO:0000313" key="2">
    <source>
        <dbReference type="WBParaSite" id="nRc.2.0.1.t45493-RA"/>
    </source>
</evidence>
<proteinExistence type="predicted"/>
<accession>A0A915L348</accession>
<reference evidence="2" key="1">
    <citation type="submission" date="2022-11" db="UniProtKB">
        <authorList>
            <consortium name="WormBaseParasite"/>
        </authorList>
    </citation>
    <scope>IDENTIFICATION</scope>
</reference>